<proteinExistence type="predicted"/>
<dbReference type="EMBL" id="RBZU01000003">
    <property type="protein sequence ID" value="RKP56365.1"/>
    <property type="molecule type" value="Genomic_DNA"/>
</dbReference>
<organism evidence="1 2">
    <name type="scientific">Pararobbsia silviterrae</name>
    <dbReference type="NCBI Taxonomy" id="1792498"/>
    <lineage>
        <taxon>Bacteria</taxon>
        <taxon>Pseudomonadati</taxon>
        <taxon>Pseudomonadota</taxon>
        <taxon>Betaproteobacteria</taxon>
        <taxon>Burkholderiales</taxon>
        <taxon>Burkholderiaceae</taxon>
        <taxon>Pararobbsia</taxon>
    </lineage>
</organism>
<sequence length="101" mass="11795">MNPNSPDGMSTRYHEEDGKVILSYQQDVEAVLKHAHEARVQENTMGRTPDMRRTMTVPTVVLLDIKTRYGWDFMNKDHWPYVAKILKGPEYAAFRTTNKRI</sequence>
<dbReference type="Proteomes" id="UP000270342">
    <property type="component" value="Unassembled WGS sequence"/>
</dbReference>
<evidence type="ECO:0000313" key="2">
    <source>
        <dbReference type="Proteomes" id="UP000270342"/>
    </source>
</evidence>
<dbReference type="RefSeq" id="WP_121085313.1">
    <property type="nucleotide sequence ID" value="NZ_RBZU01000003.1"/>
</dbReference>
<evidence type="ECO:0000313" key="1">
    <source>
        <dbReference type="EMBL" id="RKP56365.1"/>
    </source>
</evidence>
<protein>
    <submittedName>
        <fullName evidence="1">Uncharacterized protein</fullName>
    </submittedName>
</protein>
<gene>
    <name evidence="1" type="ORF">D7S86_08170</name>
</gene>
<accession>A0A494Y0R3</accession>
<keyword evidence="2" id="KW-1185">Reference proteome</keyword>
<reference evidence="1 2" key="1">
    <citation type="submission" date="2018-10" db="EMBL/GenBank/DDBJ databases">
        <title>Robbsia sp. DHC34, isolated from soil.</title>
        <authorList>
            <person name="Gao Z.-H."/>
            <person name="Qiu L.-H."/>
        </authorList>
    </citation>
    <scope>NUCLEOTIDE SEQUENCE [LARGE SCALE GENOMIC DNA]</scope>
    <source>
        <strain evidence="1 2">DHC34</strain>
    </source>
</reference>
<dbReference type="OrthoDB" id="9133633at2"/>
<comment type="caution">
    <text evidence="1">The sequence shown here is derived from an EMBL/GenBank/DDBJ whole genome shotgun (WGS) entry which is preliminary data.</text>
</comment>
<name>A0A494Y0R3_9BURK</name>
<dbReference type="AlphaFoldDB" id="A0A494Y0R3"/>